<keyword evidence="3" id="KW-0812">Transmembrane</keyword>
<evidence type="ECO:0000256" key="6">
    <source>
        <dbReference type="ARBA" id="ARBA00023136"/>
    </source>
</evidence>
<dbReference type="InterPro" id="IPR044492">
    <property type="entry name" value="P_typ_ATPase_HD_dom"/>
</dbReference>
<dbReference type="GO" id="GO:0046872">
    <property type="term" value="F:metal ion binding"/>
    <property type="evidence" value="ECO:0007669"/>
    <property type="project" value="UniProtKB-KW"/>
</dbReference>
<comment type="subcellular location">
    <subcellularLocation>
        <location evidence="7">Cell membrane</location>
    </subcellularLocation>
    <subcellularLocation>
        <location evidence="1">Membrane</location>
        <topology evidence="1">Multi-pass membrane protein</topology>
    </subcellularLocation>
</comment>
<dbReference type="PRINTS" id="PR00120">
    <property type="entry name" value="HATPASE"/>
</dbReference>
<sequence length="690" mass="73950">MRLRLPRLGCDAHYVYRLQMLLEADEYITEVRMKPQAMSVALHYHGDRVSVEEMQQHLGNLIDLAATAIVPAPGADGDGEAESAWSELKLPLVASLLALLAGPMGLPIPTLAVVGTIAVGSLPVAQKALESLWQDKRINIDCLDLMALTLTTLQGNPLTPSTILLLHKLGDLIRDRTARSTTRHASELIDSLDRVVWVERDGMKVQIALDRVRPGDTVIVYPGEQIPIDGSILRGQATIDQQKLTGESVPVRRSVGDPVYASTLVREGHLYILTEKTGLDTRAGQSITLVREAPVGDTRMENYAAQLADKAILPAFAFSTGVLVVTGSMARAAAILTLDFMTGIRVSVPTTVLASMSAAARRGILIRSGRSLEQLAHVDAVVFDKTGTLTQGDVVVTGVRTIHGADPRRLLAFAATAERRLTHPIACALLNYAQECGVEALERDGWDYQVGLGVRAIIEGEEVRVGCDRFMAKEQIDLERIYEVYPDLRGSAAIYVASNGELLGAIEYTDPLRPETKGTIQALQAQGIDIHILTGDCRQRAVTVASQLGIATENIHADAFPEQKAAVVRELHESGKTVAFVGDGINDSAALAYADVSVSFGEGSEVARETADVVLMENNLESLVKAIALAQQTQQLIGENTRLSVIPNVAALLLATTVGLHPLAAAVVHNGSAIAAGVNGLRPLLKGRDN</sequence>
<dbReference type="Pfam" id="PF00122">
    <property type="entry name" value="E1-E2_ATPase"/>
    <property type="match status" value="1"/>
</dbReference>
<evidence type="ECO:0000256" key="1">
    <source>
        <dbReference type="ARBA" id="ARBA00004141"/>
    </source>
</evidence>
<evidence type="ECO:0000256" key="4">
    <source>
        <dbReference type="ARBA" id="ARBA00022967"/>
    </source>
</evidence>
<evidence type="ECO:0000256" key="5">
    <source>
        <dbReference type="ARBA" id="ARBA00022989"/>
    </source>
</evidence>
<evidence type="ECO:0000259" key="8">
    <source>
        <dbReference type="Pfam" id="PF00122"/>
    </source>
</evidence>
<protein>
    <submittedName>
        <fullName evidence="9">Heavy metal translocating P-type ATPase</fullName>
    </submittedName>
</protein>
<evidence type="ECO:0000256" key="3">
    <source>
        <dbReference type="ARBA" id="ARBA00022692"/>
    </source>
</evidence>
<dbReference type="SUPFAM" id="SSF56784">
    <property type="entry name" value="HAD-like"/>
    <property type="match status" value="1"/>
</dbReference>
<dbReference type="NCBIfam" id="TIGR01525">
    <property type="entry name" value="ATPase-IB_hvy"/>
    <property type="match status" value="1"/>
</dbReference>
<keyword evidence="4" id="KW-1278">Translocase</keyword>
<evidence type="ECO:0000313" key="9">
    <source>
        <dbReference type="EMBL" id="QIZ73914.1"/>
    </source>
</evidence>
<dbReference type="PRINTS" id="PR00119">
    <property type="entry name" value="CATATPASE"/>
</dbReference>
<keyword evidence="7" id="KW-0547">Nucleotide-binding</keyword>
<keyword evidence="10" id="KW-1185">Reference proteome</keyword>
<keyword evidence="7" id="KW-1003">Cell membrane</keyword>
<keyword evidence="5" id="KW-1133">Transmembrane helix</keyword>
<gene>
    <name evidence="9" type="ORF">HCG48_23620</name>
</gene>
<dbReference type="PROSITE" id="PS00154">
    <property type="entry name" value="ATPASE_E1_E2"/>
    <property type="match status" value="1"/>
</dbReference>
<dbReference type="GO" id="GO:0005524">
    <property type="term" value="F:ATP binding"/>
    <property type="evidence" value="ECO:0007669"/>
    <property type="project" value="UniProtKB-UniRule"/>
</dbReference>
<reference evidence="9 10" key="1">
    <citation type="submission" date="2020-04" db="EMBL/GenBank/DDBJ databases">
        <authorList>
            <person name="Basu S."/>
            <person name="Maruthanayagam V."/>
            <person name="Chakraborty S."/>
            <person name="Pramanik A."/>
            <person name="Mukherjee J."/>
            <person name="Brink B."/>
        </authorList>
    </citation>
    <scope>NUCLEOTIDE SEQUENCE [LARGE SCALE GENOMIC DNA]</scope>
    <source>
        <strain evidence="9 10">AP17</strain>
    </source>
</reference>
<dbReference type="InterPro" id="IPR051014">
    <property type="entry name" value="Cation_Transport_ATPase_IB"/>
</dbReference>
<dbReference type="KEGG" id="oxy:HCG48_23620"/>
<dbReference type="EMBL" id="CP051167">
    <property type="protein sequence ID" value="QIZ73914.1"/>
    <property type="molecule type" value="Genomic_DNA"/>
</dbReference>
<keyword evidence="7" id="KW-0067">ATP-binding</keyword>
<evidence type="ECO:0000256" key="2">
    <source>
        <dbReference type="ARBA" id="ARBA00006024"/>
    </source>
</evidence>
<dbReference type="InterPro" id="IPR023299">
    <property type="entry name" value="ATPase_P-typ_cyto_dom_N"/>
</dbReference>
<dbReference type="GO" id="GO:0016887">
    <property type="term" value="F:ATP hydrolysis activity"/>
    <property type="evidence" value="ECO:0007669"/>
    <property type="project" value="InterPro"/>
</dbReference>
<dbReference type="PANTHER" id="PTHR48085">
    <property type="entry name" value="CADMIUM/ZINC-TRANSPORTING ATPASE HMA2-RELATED"/>
    <property type="match status" value="1"/>
</dbReference>
<dbReference type="InterPro" id="IPR001757">
    <property type="entry name" value="P_typ_ATPase"/>
</dbReference>
<dbReference type="Proteomes" id="UP000500857">
    <property type="component" value="Chromosome"/>
</dbReference>
<dbReference type="AlphaFoldDB" id="A0A6H1U4Z6"/>
<dbReference type="GO" id="GO:0005886">
    <property type="term" value="C:plasma membrane"/>
    <property type="evidence" value="ECO:0007669"/>
    <property type="project" value="UniProtKB-SubCell"/>
</dbReference>
<keyword evidence="7" id="KW-0479">Metal-binding</keyword>
<dbReference type="InterPro" id="IPR036412">
    <property type="entry name" value="HAD-like_sf"/>
</dbReference>
<dbReference type="Pfam" id="PF00702">
    <property type="entry name" value="Hydrolase"/>
    <property type="match status" value="1"/>
</dbReference>
<keyword evidence="6" id="KW-0472">Membrane</keyword>
<dbReference type="SFLD" id="SFLDF00027">
    <property type="entry name" value="p-type_atpase"/>
    <property type="match status" value="1"/>
</dbReference>
<dbReference type="SFLD" id="SFLDG00002">
    <property type="entry name" value="C1.7:_P-type_atpase_like"/>
    <property type="match status" value="1"/>
</dbReference>
<dbReference type="InterPro" id="IPR018303">
    <property type="entry name" value="ATPase_P-typ_P_site"/>
</dbReference>
<accession>A0A6H1U4Z6</accession>
<dbReference type="Gene3D" id="2.70.150.10">
    <property type="entry name" value="Calcium-transporting ATPase, cytoplasmic transduction domain A"/>
    <property type="match status" value="1"/>
</dbReference>
<dbReference type="InterPro" id="IPR059000">
    <property type="entry name" value="ATPase_P-type_domA"/>
</dbReference>
<comment type="similarity">
    <text evidence="2 7">Belongs to the cation transport ATPase (P-type) (TC 3.A.3) family. Type IB subfamily.</text>
</comment>
<feature type="domain" description="P-type ATPase A" evidence="8">
    <location>
        <begin position="193"/>
        <end position="290"/>
    </location>
</feature>
<dbReference type="Gene3D" id="3.40.1110.10">
    <property type="entry name" value="Calcium-transporting ATPase, cytoplasmic domain N"/>
    <property type="match status" value="1"/>
</dbReference>
<evidence type="ECO:0000313" key="10">
    <source>
        <dbReference type="Proteomes" id="UP000500857"/>
    </source>
</evidence>
<dbReference type="SUPFAM" id="SSF81653">
    <property type="entry name" value="Calcium ATPase, transduction domain A"/>
    <property type="match status" value="1"/>
</dbReference>
<evidence type="ECO:0000256" key="7">
    <source>
        <dbReference type="RuleBase" id="RU362081"/>
    </source>
</evidence>
<dbReference type="Gene3D" id="3.40.50.1000">
    <property type="entry name" value="HAD superfamily/HAD-like"/>
    <property type="match status" value="1"/>
</dbReference>
<dbReference type="NCBIfam" id="TIGR01494">
    <property type="entry name" value="ATPase_P-type"/>
    <property type="match status" value="1"/>
</dbReference>
<dbReference type="InterPro" id="IPR023214">
    <property type="entry name" value="HAD_sf"/>
</dbReference>
<dbReference type="InterPro" id="IPR027256">
    <property type="entry name" value="P-typ_ATPase_IB"/>
</dbReference>
<organism evidence="9 10">
    <name type="scientific">Oxynema aestuarii AP17</name>
    <dbReference type="NCBI Taxonomy" id="2064643"/>
    <lineage>
        <taxon>Bacteria</taxon>
        <taxon>Bacillati</taxon>
        <taxon>Cyanobacteriota</taxon>
        <taxon>Cyanophyceae</taxon>
        <taxon>Oscillatoriophycideae</taxon>
        <taxon>Oscillatoriales</taxon>
        <taxon>Oscillatoriaceae</taxon>
        <taxon>Oxynema</taxon>
        <taxon>Oxynema aestuarii</taxon>
    </lineage>
</organism>
<dbReference type="GO" id="GO:0019829">
    <property type="term" value="F:ATPase-coupled monoatomic cation transmembrane transporter activity"/>
    <property type="evidence" value="ECO:0007669"/>
    <property type="project" value="InterPro"/>
</dbReference>
<dbReference type="PANTHER" id="PTHR48085:SF5">
    <property type="entry name" value="CADMIUM_ZINC-TRANSPORTING ATPASE HMA4-RELATED"/>
    <property type="match status" value="1"/>
</dbReference>
<proteinExistence type="inferred from homology"/>
<dbReference type="InterPro" id="IPR008250">
    <property type="entry name" value="ATPase_P-typ_transduc_dom_A_sf"/>
</dbReference>
<dbReference type="SFLD" id="SFLDS00003">
    <property type="entry name" value="Haloacid_Dehalogenase"/>
    <property type="match status" value="1"/>
</dbReference>
<name>A0A6H1U4Z6_9CYAN</name>